<protein>
    <submittedName>
        <fullName evidence="2">Uncharacterized protein</fullName>
    </submittedName>
</protein>
<feature type="compositionally biased region" description="Polar residues" evidence="1">
    <location>
        <begin position="1"/>
        <end position="19"/>
    </location>
</feature>
<sequence length="115" mass="12537">MPSIFSLQRSRVHNPSNHALNYPYHPPPPSAQLKPNQYLSPPTHSPSKSTIKHSSRRARPEASPPPHLPVPPRNLLGTASSPILGPKFTTGLALALRPARQCISNHTHLAASKEQ</sequence>
<dbReference type="Proteomes" id="UP000800096">
    <property type="component" value="Unassembled WGS sequence"/>
</dbReference>
<evidence type="ECO:0000313" key="3">
    <source>
        <dbReference type="Proteomes" id="UP000800096"/>
    </source>
</evidence>
<evidence type="ECO:0000313" key="2">
    <source>
        <dbReference type="EMBL" id="KAF1914362.1"/>
    </source>
</evidence>
<reference evidence="2" key="1">
    <citation type="journal article" date="2020" name="Stud. Mycol.">
        <title>101 Dothideomycetes genomes: a test case for predicting lifestyles and emergence of pathogens.</title>
        <authorList>
            <person name="Haridas S."/>
            <person name="Albert R."/>
            <person name="Binder M."/>
            <person name="Bloem J."/>
            <person name="Labutti K."/>
            <person name="Salamov A."/>
            <person name="Andreopoulos B."/>
            <person name="Baker S."/>
            <person name="Barry K."/>
            <person name="Bills G."/>
            <person name="Bluhm B."/>
            <person name="Cannon C."/>
            <person name="Castanera R."/>
            <person name="Culley D."/>
            <person name="Daum C."/>
            <person name="Ezra D."/>
            <person name="Gonzalez J."/>
            <person name="Henrissat B."/>
            <person name="Kuo A."/>
            <person name="Liang C."/>
            <person name="Lipzen A."/>
            <person name="Lutzoni F."/>
            <person name="Magnuson J."/>
            <person name="Mondo S."/>
            <person name="Nolan M."/>
            <person name="Ohm R."/>
            <person name="Pangilinan J."/>
            <person name="Park H.-J."/>
            <person name="Ramirez L."/>
            <person name="Alfaro M."/>
            <person name="Sun H."/>
            <person name="Tritt A."/>
            <person name="Yoshinaga Y."/>
            <person name="Zwiers L.-H."/>
            <person name="Turgeon B."/>
            <person name="Goodwin S."/>
            <person name="Spatafora J."/>
            <person name="Crous P."/>
            <person name="Grigoriev I."/>
        </authorList>
    </citation>
    <scope>NUCLEOTIDE SEQUENCE</scope>
    <source>
        <strain evidence="2">HMLAC05119</strain>
    </source>
</reference>
<accession>A0A6A5QG61</accession>
<dbReference type="EMBL" id="ML979137">
    <property type="protein sequence ID" value="KAF1914362.1"/>
    <property type="molecule type" value="Genomic_DNA"/>
</dbReference>
<proteinExistence type="predicted"/>
<name>A0A6A5QG61_AMPQU</name>
<feature type="compositionally biased region" description="Pro residues" evidence="1">
    <location>
        <begin position="62"/>
        <end position="72"/>
    </location>
</feature>
<organism evidence="2 3">
    <name type="scientific">Ampelomyces quisqualis</name>
    <name type="common">Powdery mildew agent</name>
    <dbReference type="NCBI Taxonomy" id="50730"/>
    <lineage>
        <taxon>Eukaryota</taxon>
        <taxon>Fungi</taxon>
        <taxon>Dikarya</taxon>
        <taxon>Ascomycota</taxon>
        <taxon>Pezizomycotina</taxon>
        <taxon>Dothideomycetes</taxon>
        <taxon>Pleosporomycetidae</taxon>
        <taxon>Pleosporales</taxon>
        <taxon>Pleosporineae</taxon>
        <taxon>Phaeosphaeriaceae</taxon>
        <taxon>Ampelomyces</taxon>
    </lineage>
</organism>
<feature type="region of interest" description="Disordered" evidence="1">
    <location>
        <begin position="1"/>
        <end position="83"/>
    </location>
</feature>
<feature type="compositionally biased region" description="Polar residues" evidence="1">
    <location>
        <begin position="33"/>
        <end position="49"/>
    </location>
</feature>
<gene>
    <name evidence="2" type="ORF">BDU57DRAFT_519321</name>
</gene>
<evidence type="ECO:0000256" key="1">
    <source>
        <dbReference type="SAM" id="MobiDB-lite"/>
    </source>
</evidence>
<keyword evidence="3" id="KW-1185">Reference proteome</keyword>
<dbReference type="AlphaFoldDB" id="A0A6A5QG61"/>